<gene>
    <name evidence="2" type="ORF">NQ314_021127</name>
</gene>
<comment type="caution">
    <text evidence="2">The sequence shown here is derived from an EMBL/GenBank/DDBJ whole genome shotgun (WGS) entry which is preliminary data.</text>
</comment>
<evidence type="ECO:0000313" key="2">
    <source>
        <dbReference type="EMBL" id="KAJ8926525.1"/>
    </source>
</evidence>
<reference evidence="2" key="1">
    <citation type="journal article" date="2023" name="Insect Mol. Biol.">
        <title>Genome sequencing provides insights into the evolution of gene families encoding plant cell wall-degrading enzymes in longhorned beetles.</title>
        <authorList>
            <person name="Shin N.R."/>
            <person name="Okamura Y."/>
            <person name="Kirsch R."/>
            <person name="Pauchet Y."/>
        </authorList>
    </citation>
    <scope>NUCLEOTIDE SEQUENCE</scope>
    <source>
        <strain evidence="2">RBIC_L_NR</strain>
    </source>
</reference>
<dbReference type="AlphaFoldDB" id="A0AAV8WJX8"/>
<dbReference type="EMBL" id="JANEYF010005871">
    <property type="protein sequence ID" value="KAJ8926525.1"/>
    <property type="molecule type" value="Genomic_DNA"/>
</dbReference>
<protein>
    <recommendedName>
        <fullName evidence="1">N-sulphoglucosamine sulphohydrolase C-terminal domain-containing protein</fullName>
    </recommendedName>
</protein>
<proteinExistence type="predicted"/>
<organism evidence="2 3">
    <name type="scientific">Rhamnusium bicolor</name>
    <dbReference type="NCBI Taxonomy" id="1586634"/>
    <lineage>
        <taxon>Eukaryota</taxon>
        <taxon>Metazoa</taxon>
        <taxon>Ecdysozoa</taxon>
        <taxon>Arthropoda</taxon>
        <taxon>Hexapoda</taxon>
        <taxon>Insecta</taxon>
        <taxon>Pterygota</taxon>
        <taxon>Neoptera</taxon>
        <taxon>Endopterygota</taxon>
        <taxon>Coleoptera</taxon>
        <taxon>Polyphaga</taxon>
        <taxon>Cucujiformia</taxon>
        <taxon>Chrysomeloidea</taxon>
        <taxon>Cerambycidae</taxon>
        <taxon>Lepturinae</taxon>
        <taxon>Rhagiini</taxon>
        <taxon>Rhamnusium</taxon>
    </lineage>
</organism>
<sequence length="100" mass="12365">MIQDILNRTKSHQNLYWFKTLRQYYNRPEWELYDLKYDPEEVNNIVKKNSSQEIFKQLRERLFEWQKETNDPWVCAPHSVLEDKGNFKNNPQCLDLDNVW</sequence>
<evidence type="ECO:0000259" key="1">
    <source>
        <dbReference type="Pfam" id="PF16347"/>
    </source>
</evidence>
<dbReference type="InterPro" id="IPR032506">
    <property type="entry name" value="SGSH_C"/>
</dbReference>
<evidence type="ECO:0000313" key="3">
    <source>
        <dbReference type="Proteomes" id="UP001162156"/>
    </source>
</evidence>
<dbReference type="Pfam" id="PF16347">
    <property type="entry name" value="SGSH_C"/>
    <property type="match status" value="1"/>
</dbReference>
<dbReference type="Proteomes" id="UP001162156">
    <property type="component" value="Unassembled WGS sequence"/>
</dbReference>
<accession>A0AAV8WJX8</accession>
<name>A0AAV8WJX8_9CUCU</name>
<dbReference type="Gene3D" id="3.40.720.10">
    <property type="entry name" value="Alkaline Phosphatase, subunit A"/>
    <property type="match status" value="1"/>
</dbReference>
<feature type="domain" description="N-sulphoglucosamine sulphohydrolase C-terminal" evidence="1">
    <location>
        <begin position="18"/>
        <end position="67"/>
    </location>
</feature>
<keyword evidence="3" id="KW-1185">Reference proteome</keyword>
<dbReference type="InterPro" id="IPR017850">
    <property type="entry name" value="Alkaline_phosphatase_core_sf"/>
</dbReference>
<dbReference type="SUPFAM" id="SSF53649">
    <property type="entry name" value="Alkaline phosphatase-like"/>
    <property type="match status" value="1"/>
</dbReference>